<reference evidence="2 3" key="1">
    <citation type="submission" date="2020-08" db="EMBL/GenBank/DDBJ databases">
        <title>Genomic Encyclopedia of Type Strains, Phase III (KMG-III): the genomes of soil and plant-associated and newly described type strains.</title>
        <authorList>
            <person name="Whitman W."/>
        </authorList>
    </citation>
    <scope>NUCLEOTIDE SEQUENCE [LARGE SCALE GENOMIC DNA]</scope>
    <source>
        <strain evidence="2 3">CECT 5831</strain>
    </source>
</reference>
<evidence type="ECO:0000313" key="3">
    <source>
        <dbReference type="Proteomes" id="UP000517523"/>
    </source>
</evidence>
<dbReference type="InterPro" id="IPR011009">
    <property type="entry name" value="Kinase-like_dom_sf"/>
</dbReference>
<organism evidence="2 3">
    <name type="scientific">Paenibacillus rhizosphaerae</name>
    <dbReference type="NCBI Taxonomy" id="297318"/>
    <lineage>
        <taxon>Bacteria</taxon>
        <taxon>Bacillati</taxon>
        <taxon>Bacillota</taxon>
        <taxon>Bacilli</taxon>
        <taxon>Bacillales</taxon>
        <taxon>Paenibacillaceae</taxon>
        <taxon>Paenibacillus</taxon>
    </lineage>
</organism>
<dbReference type="RefSeq" id="WP_183583799.1">
    <property type="nucleotide sequence ID" value="NZ_JACHXJ010000003.1"/>
</dbReference>
<proteinExistence type="predicted"/>
<sequence>MDLQAAQVSVWKRNGAAERSWVHMGGSPVVAAGRTAEVLSYQPGQVLKLYREGMPRGTAEEEYQISLKVYNTGVMTPRPVRLAELGTRFGVVYEQASGITMLQAISVNPDILHEEAARMARLHLELHARDIYGLPEQKTVLKNRIQHSPSLAEEEKERIVAYLKQLPEGSKLCHGDFHPDNIILGEKDWVIDWMTGMRGNPAGDVARTLVLLQMGTMPEGTPDEVVKQFARMREELVKEYTRQYIGSGSLSQADVDAWRLPVAAARLTEWIPEAEKANLLALVREALEDGSVA</sequence>
<dbReference type="InterPro" id="IPR002575">
    <property type="entry name" value="Aminoglycoside_PTrfase"/>
</dbReference>
<evidence type="ECO:0000259" key="1">
    <source>
        <dbReference type="Pfam" id="PF01636"/>
    </source>
</evidence>
<feature type="domain" description="Aminoglycoside phosphotransferase" evidence="1">
    <location>
        <begin position="46"/>
        <end position="231"/>
    </location>
</feature>
<gene>
    <name evidence="2" type="ORF">FHS19_004369</name>
</gene>
<protein>
    <submittedName>
        <fullName evidence="2">Uncharacterized protein (TIGR02172 family)</fullName>
    </submittedName>
</protein>
<dbReference type="SUPFAM" id="SSF56112">
    <property type="entry name" value="Protein kinase-like (PK-like)"/>
    <property type="match status" value="1"/>
</dbReference>
<dbReference type="Proteomes" id="UP000517523">
    <property type="component" value="Unassembled WGS sequence"/>
</dbReference>
<name>A0A839TRL1_9BACL</name>
<comment type="caution">
    <text evidence="2">The sequence shown here is derived from an EMBL/GenBank/DDBJ whole genome shotgun (WGS) entry which is preliminary data.</text>
</comment>
<dbReference type="Gene3D" id="3.90.1200.10">
    <property type="match status" value="1"/>
</dbReference>
<evidence type="ECO:0000313" key="2">
    <source>
        <dbReference type="EMBL" id="MBB3129694.1"/>
    </source>
</evidence>
<accession>A0A839TRL1</accession>
<dbReference type="EMBL" id="JACHXJ010000003">
    <property type="protein sequence ID" value="MBB3129694.1"/>
    <property type="molecule type" value="Genomic_DNA"/>
</dbReference>
<dbReference type="Pfam" id="PF01636">
    <property type="entry name" value="APH"/>
    <property type="match status" value="1"/>
</dbReference>
<dbReference type="AlphaFoldDB" id="A0A839TRL1"/>